<feature type="signal peptide" evidence="2">
    <location>
        <begin position="1"/>
        <end position="28"/>
    </location>
</feature>
<dbReference type="Gene3D" id="2.40.50.120">
    <property type="match status" value="1"/>
</dbReference>
<dbReference type="SUPFAM" id="SSF50242">
    <property type="entry name" value="TIMP-like"/>
    <property type="match status" value="1"/>
</dbReference>
<accession>A0AA96RG56</accession>
<reference evidence="3 4" key="1">
    <citation type="submission" date="2022-02" db="EMBL/GenBank/DDBJ databases">
        <title>Paenibacillus sp. MBLB1776 Whole Genome Shotgun Sequencing.</title>
        <authorList>
            <person name="Hwang C.Y."/>
            <person name="Cho E.-S."/>
            <person name="Seo M.-J."/>
        </authorList>
    </citation>
    <scope>NUCLEOTIDE SEQUENCE [LARGE SCALE GENOMIC DNA]</scope>
    <source>
        <strain evidence="3 4">MBLB1776</strain>
    </source>
</reference>
<evidence type="ECO:0000313" key="3">
    <source>
        <dbReference type="EMBL" id="WNQ11968.1"/>
    </source>
</evidence>
<name>A0AA96RG56_9BACL</name>
<keyword evidence="1" id="KW-0472">Membrane</keyword>
<keyword evidence="2" id="KW-0732">Signal</keyword>
<evidence type="ECO:0000313" key="4">
    <source>
        <dbReference type="Proteomes" id="UP001305702"/>
    </source>
</evidence>
<feature type="transmembrane region" description="Helical" evidence="1">
    <location>
        <begin position="163"/>
        <end position="182"/>
    </location>
</feature>
<keyword evidence="1" id="KW-1133">Transmembrane helix</keyword>
<dbReference type="Proteomes" id="UP001305702">
    <property type="component" value="Chromosome"/>
</dbReference>
<proteinExistence type="predicted"/>
<evidence type="ECO:0008006" key="5">
    <source>
        <dbReference type="Google" id="ProtNLM"/>
    </source>
</evidence>
<protein>
    <recommendedName>
        <fullName evidence="5">Tissue inhibitor of metalloproteinase</fullName>
    </recommendedName>
</protein>
<dbReference type="AlphaFoldDB" id="A0AA96RG56"/>
<dbReference type="KEGG" id="paun:MJA45_02600"/>
<evidence type="ECO:0000256" key="1">
    <source>
        <dbReference type="SAM" id="Phobius"/>
    </source>
</evidence>
<sequence length="190" mass="20434">MPKRYALLLGLALLFAGLPFYPANPVHACSCAKSDATSRLQTMDAVFTGRVVEKGGTSKFEHGLLRKYTFEVDQAWKGVSEKYRTVYSYDGGGASCGYSFVPGERYLVYSYYGNDSRLQTNLCSGNGLVTAAAGDLAMLGAGTPIVDNGTPEPEARGWPMPRMLLYAGAGVALLAIALLVILRMSRRAKS</sequence>
<dbReference type="InterPro" id="IPR008993">
    <property type="entry name" value="TIMP-like_OB-fold"/>
</dbReference>
<keyword evidence="4" id="KW-1185">Reference proteome</keyword>
<feature type="chain" id="PRO_5041725464" description="Tissue inhibitor of metalloproteinase" evidence="2">
    <location>
        <begin position="29"/>
        <end position="190"/>
    </location>
</feature>
<organism evidence="3 4">
    <name type="scientific">Paenibacillus aurantius</name>
    <dbReference type="NCBI Taxonomy" id="2918900"/>
    <lineage>
        <taxon>Bacteria</taxon>
        <taxon>Bacillati</taxon>
        <taxon>Bacillota</taxon>
        <taxon>Bacilli</taxon>
        <taxon>Bacillales</taxon>
        <taxon>Paenibacillaceae</taxon>
        <taxon>Paenibacillus</taxon>
    </lineage>
</organism>
<evidence type="ECO:0000256" key="2">
    <source>
        <dbReference type="SAM" id="SignalP"/>
    </source>
</evidence>
<keyword evidence="1" id="KW-0812">Transmembrane</keyword>
<dbReference type="EMBL" id="CP130318">
    <property type="protein sequence ID" value="WNQ11968.1"/>
    <property type="molecule type" value="Genomic_DNA"/>
</dbReference>
<gene>
    <name evidence="3" type="ORF">MJA45_02600</name>
</gene>
<dbReference type="RefSeq" id="WP_315605745.1">
    <property type="nucleotide sequence ID" value="NZ_CP130318.1"/>
</dbReference>